<dbReference type="InterPro" id="IPR002478">
    <property type="entry name" value="PUA"/>
</dbReference>
<dbReference type="eggNOG" id="arCOG00991">
    <property type="taxonomic scope" value="Archaea"/>
</dbReference>
<dbReference type="SUPFAM" id="SSF88697">
    <property type="entry name" value="PUA domain-like"/>
    <property type="match status" value="1"/>
</dbReference>
<evidence type="ECO:0000256" key="1">
    <source>
        <dbReference type="SAM" id="Phobius"/>
    </source>
</evidence>
<dbReference type="Gene3D" id="2.30.130.10">
    <property type="entry name" value="PUA domain"/>
    <property type="match status" value="1"/>
</dbReference>
<dbReference type="EnsemblBacteria" id="AAL63026">
    <property type="protein sequence ID" value="AAL63026"/>
    <property type="gene ID" value="PAE0786"/>
</dbReference>
<feature type="domain" description="PUA" evidence="2">
    <location>
        <begin position="80"/>
        <end position="153"/>
    </location>
</feature>
<dbReference type="STRING" id="178306.PAE0786"/>
<evidence type="ECO:0000259" key="2">
    <source>
        <dbReference type="SMART" id="SM00359"/>
    </source>
</evidence>
<dbReference type="InterPro" id="IPR036974">
    <property type="entry name" value="PUA_sf"/>
</dbReference>
<gene>
    <name evidence="3" type="ordered locus">PAE0786</name>
</gene>
<dbReference type="GO" id="GO:0003723">
    <property type="term" value="F:RNA binding"/>
    <property type="evidence" value="ECO:0007669"/>
    <property type="project" value="InterPro"/>
</dbReference>
<dbReference type="SUPFAM" id="SSF88802">
    <property type="entry name" value="Pre-PUA domain"/>
    <property type="match status" value="1"/>
</dbReference>
<dbReference type="InterPro" id="IPR038250">
    <property type="entry name" value="TGT_C2_sf"/>
</dbReference>
<keyword evidence="4" id="KW-1185">Reference proteome</keyword>
<dbReference type="PROSITE" id="PS50890">
    <property type="entry name" value="PUA"/>
    <property type="match status" value="1"/>
</dbReference>
<protein>
    <submittedName>
        <fullName evidence="3">Conserved protein with predicted RNA binding PUA domain</fullName>
    </submittedName>
</protein>
<organism evidence="3 4">
    <name type="scientific">Pyrobaculum aerophilum (strain ATCC 51768 / DSM 7523 / JCM 9630 / CIP 104966 / NBRC 100827 / IM2)</name>
    <dbReference type="NCBI Taxonomy" id="178306"/>
    <lineage>
        <taxon>Archaea</taxon>
        <taxon>Thermoproteota</taxon>
        <taxon>Thermoprotei</taxon>
        <taxon>Thermoproteales</taxon>
        <taxon>Thermoproteaceae</taxon>
        <taxon>Pyrobaculum</taxon>
    </lineage>
</organism>
<keyword evidence="1" id="KW-0472">Membrane</keyword>
<keyword evidence="1" id="KW-0812">Transmembrane</keyword>
<dbReference type="InterPro" id="IPR004521">
    <property type="entry name" value="Uncharacterised_CHP00451"/>
</dbReference>
<sequence length="163" mass="18493">MKRHIKTFVFFSVALNVVQIIAYLYGREVAERLAGRKINIKYNKEGRIRYVYVDGELAFVMRNNDGYLLPTLYGATLLDRRVVISREAAEYVKQGRNVPAKYVIEAAPHARPNGEVAVVDPEGLIVAVGRLIYSKKEITLKRGYAIKVRESLKDVKGQRALPQ</sequence>
<dbReference type="Proteomes" id="UP000002439">
    <property type="component" value="Chromosome"/>
</dbReference>
<dbReference type="NCBIfam" id="TIGR00451">
    <property type="entry name" value="unchar_dom_2"/>
    <property type="match status" value="1"/>
</dbReference>
<name>Q8ZYG7_PYRAE</name>
<dbReference type="EMBL" id="AE009441">
    <property type="protein sequence ID" value="AAL63026.1"/>
    <property type="molecule type" value="Genomic_DNA"/>
</dbReference>
<feature type="transmembrane region" description="Helical" evidence="1">
    <location>
        <begin position="7"/>
        <end position="26"/>
    </location>
</feature>
<dbReference type="InterPro" id="IPR029402">
    <property type="entry name" value="TGT_C2"/>
</dbReference>
<reference evidence="3 4" key="1">
    <citation type="journal article" date="2002" name="Proc. Natl. Acad. Sci. U.S.A.">
        <title>Genome sequence of the hyperthermophilic crenarchaeon Pyrobaculum aerophilum.</title>
        <authorList>
            <person name="Fitz-Gibbon S.T."/>
            <person name="Ladner H."/>
            <person name="Kim U.J."/>
            <person name="Stetter K.O."/>
            <person name="Simon M.I."/>
            <person name="Miller J.H."/>
        </authorList>
    </citation>
    <scope>NUCLEOTIDE SEQUENCE [LARGE SCALE GENOMIC DNA]</scope>
    <source>
        <strain evidence="4">ATCC 51768 / DSM 7523 / JCM 9630 / CIP 104966 / NBRC 100827 / IM2</strain>
    </source>
</reference>
<dbReference type="CDD" id="cd21149">
    <property type="entry name" value="PUA_archaeosine_TGT"/>
    <property type="match status" value="1"/>
</dbReference>
<dbReference type="Pfam" id="PF14810">
    <property type="entry name" value="TGT_C2"/>
    <property type="match status" value="1"/>
</dbReference>
<evidence type="ECO:0000313" key="3">
    <source>
        <dbReference type="EMBL" id="AAL63026.1"/>
    </source>
</evidence>
<dbReference type="RefSeq" id="WP_011007498.1">
    <property type="nucleotide sequence ID" value="NC_003364.1"/>
</dbReference>
<dbReference type="AlphaFoldDB" id="Q8ZYG7"/>
<accession>Q8ZYG7</accession>
<dbReference type="Gene3D" id="3.10.450.90">
    <property type="entry name" value="ArcTGT, C2 domain"/>
    <property type="match status" value="1"/>
</dbReference>
<dbReference type="GeneID" id="1465254"/>
<dbReference type="InterPro" id="IPR015947">
    <property type="entry name" value="PUA-like_sf"/>
</dbReference>
<dbReference type="PATRIC" id="fig|178306.9.peg.573"/>
<proteinExistence type="predicted"/>
<dbReference type="Pfam" id="PF01472">
    <property type="entry name" value="PUA"/>
    <property type="match status" value="1"/>
</dbReference>
<dbReference type="InParanoid" id="Q8ZYG7"/>
<evidence type="ECO:0000313" key="4">
    <source>
        <dbReference type="Proteomes" id="UP000002439"/>
    </source>
</evidence>
<dbReference type="KEGG" id="pai:PAE0786"/>
<dbReference type="HOGENOM" id="CLU_116577_2_0_2"/>
<dbReference type="SMART" id="SM00359">
    <property type="entry name" value="PUA"/>
    <property type="match status" value="1"/>
</dbReference>
<keyword evidence="1" id="KW-1133">Transmembrane helix</keyword>